<evidence type="ECO:0000313" key="6">
    <source>
        <dbReference type="Proteomes" id="UP000318538"/>
    </source>
</evidence>
<dbReference type="RefSeq" id="WP_145169588.1">
    <property type="nucleotide sequence ID" value="NZ_CP036525.1"/>
</dbReference>
<accession>A0A517NA83</accession>
<evidence type="ECO:0000259" key="4">
    <source>
        <dbReference type="Pfam" id="PF07596"/>
    </source>
</evidence>
<feature type="region of interest" description="Disordered" evidence="2">
    <location>
        <begin position="287"/>
        <end position="308"/>
    </location>
</feature>
<evidence type="ECO:0000256" key="3">
    <source>
        <dbReference type="SAM" id="Phobius"/>
    </source>
</evidence>
<dbReference type="NCBIfam" id="TIGR02532">
    <property type="entry name" value="IV_pilin_GFxxxE"/>
    <property type="match status" value="1"/>
</dbReference>
<organism evidence="5 6">
    <name type="scientific">Rubripirellula lacrimiformis</name>
    <dbReference type="NCBI Taxonomy" id="1930273"/>
    <lineage>
        <taxon>Bacteria</taxon>
        <taxon>Pseudomonadati</taxon>
        <taxon>Planctomycetota</taxon>
        <taxon>Planctomycetia</taxon>
        <taxon>Pirellulales</taxon>
        <taxon>Pirellulaceae</taxon>
        <taxon>Rubripirellula</taxon>
    </lineage>
</organism>
<dbReference type="Pfam" id="PF07963">
    <property type="entry name" value="N_methyl"/>
    <property type="match status" value="1"/>
</dbReference>
<keyword evidence="3" id="KW-0812">Transmembrane</keyword>
<dbReference type="InterPro" id="IPR011453">
    <property type="entry name" value="DUF1559"/>
</dbReference>
<keyword evidence="3" id="KW-0472">Membrane</keyword>
<keyword evidence="3" id="KW-1133">Transmembrane helix</keyword>
<dbReference type="PANTHER" id="PTHR30093:SF2">
    <property type="entry name" value="TYPE II SECRETION SYSTEM PROTEIN H"/>
    <property type="match status" value="1"/>
</dbReference>
<keyword evidence="6" id="KW-1185">Reference proteome</keyword>
<evidence type="ECO:0000256" key="1">
    <source>
        <dbReference type="ARBA" id="ARBA00022481"/>
    </source>
</evidence>
<evidence type="ECO:0000256" key="2">
    <source>
        <dbReference type="SAM" id="MobiDB-lite"/>
    </source>
</evidence>
<dbReference type="InterPro" id="IPR000983">
    <property type="entry name" value="Bac_GSPG_pilin"/>
</dbReference>
<dbReference type="KEGG" id="rlc:K227x_24320"/>
<reference evidence="5 6" key="1">
    <citation type="submission" date="2019-02" db="EMBL/GenBank/DDBJ databases">
        <title>Deep-cultivation of Planctomycetes and their phenomic and genomic characterization uncovers novel biology.</title>
        <authorList>
            <person name="Wiegand S."/>
            <person name="Jogler M."/>
            <person name="Boedeker C."/>
            <person name="Pinto D."/>
            <person name="Vollmers J."/>
            <person name="Rivas-Marin E."/>
            <person name="Kohn T."/>
            <person name="Peeters S.H."/>
            <person name="Heuer A."/>
            <person name="Rast P."/>
            <person name="Oberbeckmann S."/>
            <person name="Bunk B."/>
            <person name="Jeske O."/>
            <person name="Meyerdierks A."/>
            <person name="Storesund J.E."/>
            <person name="Kallscheuer N."/>
            <person name="Luecker S."/>
            <person name="Lage O.M."/>
            <person name="Pohl T."/>
            <person name="Merkel B.J."/>
            <person name="Hornburger P."/>
            <person name="Mueller R.-W."/>
            <person name="Bruemmer F."/>
            <person name="Labrenz M."/>
            <person name="Spormann A.M."/>
            <person name="Op den Camp H."/>
            <person name="Overmann J."/>
            <person name="Amann R."/>
            <person name="Jetten M.S.M."/>
            <person name="Mascher T."/>
            <person name="Medema M.H."/>
            <person name="Devos D.P."/>
            <person name="Kaster A.-K."/>
            <person name="Ovreas L."/>
            <person name="Rohde M."/>
            <person name="Galperin M.Y."/>
            <person name="Jogler C."/>
        </authorList>
    </citation>
    <scope>NUCLEOTIDE SEQUENCE [LARGE SCALE GENOMIC DNA]</scope>
    <source>
        <strain evidence="5 6">K22_7</strain>
    </source>
</reference>
<dbReference type="AlphaFoldDB" id="A0A517NA83"/>
<dbReference type="OrthoDB" id="255848at2"/>
<dbReference type="Pfam" id="PF07596">
    <property type="entry name" value="SBP_bac_10"/>
    <property type="match status" value="1"/>
</dbReference>
<sequence length="308" mass="33420">MTVANSIPCRARQFPGRTGRAANAFTLVELLVVIAIIGVLIGMAVPAMQNMRELSRRSNCQYNLVRLSLGLSAYETRNEHFPIGTLNATGPIENVPVGYHHNWLEGLLPMMGSAIIYDAIDRDVSVYDKKNTPVRTMRIPDFLCPSASDLAENTTCYAGIHASTETPIDESNDGVFRLNQATTFDDITDGLSYTLFSGEKLSRLSEDLGWLSGTRSSLRNTGLGLNAERDRIRGVQTASNEVSAAYVGGLASDHPGGLHLLMGGGEVEFRSNQMDLEVLRQMASRSDGALPKELEATNPIAVDSGEQE</sequence>
<dbReference type="Gene3D" id="3.30.700.10">
    <property type="entry name" value="Glycoprotein, Type 4 Pilin"/>
    <property type="match status" value="1"/>
</dbReference>
<name>A0A517NA83_9BACT</name>
<keyword evidence="1" id="KW-0488">Methylation</keyword>
<proteinExistence type="predicted"/>
<dbReference type="PRINTS" id="PR00813">
    <property type="entry name" value="BCTERIALGSPG"/>
</dbReference>
<dbReference type="InterPro" id="IPR045584">
    <property type="entry name" value="Pilin-like"/>
</dbReference>
<protein>
    <recommendedName>
        <fullName evidence="4">DUF1559 domain-containing protein</fullName>
    </recommendedName>
</protein>
<feature type="transmembrane region" description="Helical" evidence="3">
    <location>
        <begin position="24"/>
        <end position="48"/>
    </location>
</feature>
<dbReference type="EMBL" id="CP036525">
    <property type="protein sequence ID" value="QDT04046.1"/>
    <property type="molecule type" value="Genomic_DNA"/>
</dbReference>
<feature type="domain" description="DUF1559" evidence="4">
    <location>
        <begin position="49"/>
        <end position="276"/>
    </location>
</feature>
<dbReference type="SUPFAM" id="SSF54523">
    <property type="entry name" value="Pili subunits"/>
    <property type="match status" value="1"/>
</dbReference>
<dbReference type="GO" id="GO:0015627">
    <property type="term" value="C:type II protein secretion system complex"/>
    <property type="evidence" value="ECO:0007669"/>
    <property type="project" value="InterPro"/>
</dbReference>
<gene>
    <name evidence="5" type="ORF">K227x_24320</name>
</gene>
<evidence type="ECO:0000313" key="5">
    <source>
        <dbReference type="EMBL" id="QDT04046.1"/>
    </source>
</evidence>
<dbReference type="Proteomes" id="UP000318538">
    <property type="component" value="Chromosome"/>
</dbReference>
<dbReference type="InterPro" id="IPR012902">
    <property type="entry name" value="N_methyl_site"/>
</dbReference>
<dbReference type="GO" id="GO:0015628">
    <property type="term" value="P:protein secretion by the type II secretion system"/>
    <property type="evidence" value="ECO:0007669"/>
    <property type="project" value="InterPro"/>
</dbReference>
<dbReference type="PANTHER" id="PTHR30093">
    <property type="entry name" value="GENERAL SECRETION PATHWAY PROTEIN G"/>
    <property type="match status" value="1"/>
</dbReference>